<dbReference type="STRING" id="40148.A0A0E0ATL3"/>
<dbReference type="Gramene" id="OGLUM08G10590.1">
    <property type="protein sequence ID" value="OGLUM08G10590.1"/>
    <property type="gene ID" value="OGLUM08G10590"/>
</dbReference>
<sequence length="229" mass="25966">MDSSKTGKGPTEILPNIDMPGQVGNSKITYQQIDLITNICQSEHKKPKKEDVIQITPQDGSMQFLHPIMKVTLWTLDAKLRGVLKPSKVSHRIESESLCIVAPGTTLTNRKELLGALCKYVMSIDCAESLQKEWIRSMKPYPISLSLRNLQDILDGPHETLHYVHKIANIAVNVKLAMEGANPTWNDGIYLWNRKIPRDVPKTENWEVTGFHVLNFIWDGYIYMQGLAK</sequence>
<name>A0A0E0ATL3_9ORYZ</name>
<keyword evidence="2" id="KW-1185">Reference proteome</keyword>
<dbReference type="AlphaFoldDB" id="A0A0E0ATL3"/>
<reference evidence="1" key="1">
    <citation type="submission" date="2015-04" db="UniProtKB">
        <authorList>
            <consortium name="EnsemblPlants"/>
        </authorList>
    </citation>
    <scope>IDENTIFICATION</scope>
</reference>
<evidence type="ECO:0000313" key="1">
    <source>
        <dbReference type="EnsemblPlants" id="OGLUM08G10590.1"/>
    </source>
</evidence>
<dbReference type="Proteomes" id="UP000026961">
    <property type="component" value="Chromosome 8"/>
</dbReference>
<reference evidence="1" key="2">
    <citation type="submission" date="2018-05" db="EMBL/GenBank/DDBJ databases">
        <title>OgluRS3 (Oryza glumaepatula Reference Sequence Version 3).</title>
        <authorList>
            <person name="Zhang J."/>
            <person name="Kudrna D."/>
            <person name="Lee S."/>
            <person name="Talag J."/>
            <person name="Welchert J."/>
            <person name="Wing R.A."/>
        </authorList>
    </citation>
    <scope>NUCLEOTIDE SEQUENCE [LARGE SCALE GENOMIC DNA]</scope>
</reference>
<protein>
    <submittedName>
        <fullName evidence="1">Uncharacterized protein</fullName>
    </submittedName>
</protein>
<dbReference type="HOGENOM" id="CLU_073705_0_0_1"/>
<dbReference type="EnsemblPlants" id="OGLUM08G10590.1">
    <property type="protein sequence ID" value="OGLUM08G10590.1"/>
    <property type="gene ID" value="OGLUM08G10590"/>
</dbReference>
<organism evidence="1">
    <name type="scientific">Oryza glumipatula</name>
    <dbReference type="NCBI Taxonomy" id="40148"/>
    <lineage>
        <taxon>Eukaryota</taxon>
        <taxon>Viridiplantae</taxon>
        <taxon>Streptophyta</taxon>
        <taxon>Embryophyta</taxon>
        <taxon>Tracheophyta</taxon>
        <taxon>Spermatophyta</taxon>
        <taxon>Magnoliopsida</taxon>
        <taxon>Liliopsida</taxon>
        <taxon>Poales</taxon>
        <taxon>Poaceae</taxon>
        <taxon>BOP clade</taxon>
        <taxon>Oryzoideae</taxon>
        <taxon>Oryzeae</taxon>
        <taxon>Oryzinae</taxon>
        <taxon>Oryza</taxon>
    </lineage>
</organism>
<accession>A0A0E0ATL3</accession>
<evidence type="ECO:0000313" key="2">
    <source>
        <dbReference type="Proteomes" id="UP000026961"/>
    </source>
</evidence>
<proteinExistence type="predicted"/>